<sequence length="161" mass="17650">MSLLGGFSAMTILDPDVQNVNIPDGEITANFNITNPSGMYINVPFNISNSGVYDLTDIKLSFQVAMTYGNALTLLNDTTTVIIFYKEQFYGSIAQGLTLKAVLTGTGSDFVNLPDPSTEVDWTRTPYPLEFYANLTFSASYSLNLYTFSVNIINLNAGHFP</sequence>
<name>X1GGB7_9ZZZZ</name>
<reference evidence="1" key="1">
    <citation type="journal article" date="2014" name="Front. Microbiol.">
        <title>High frequency of phylogenetically diverse reductive dehalogenase-homologous genes in deep subseafloor sedimentary metagenomes.</title>
        <authorList>
            <person name="Kawai M."/>
            <person name="Futagami T."/>
            <person name="Toyoda A."/>
            <person name="Takaki Y."/>
            <person name="Nishi S."/>
            <person name="Hori S."/>
            <person name="Arai W."/>
            <person name="Tsubouchi T."/>
            <person name="Morono Y."/>
            <person name="Uchiyama I."/>
            <person name="Ito T."/>
            <person name="Fujiyama A."/>
            <person name="Inagaki F."/>
            <person name="Takami H."/>
        </authorList>
    </citation>
    <scope>NUCLEOTIDE SEQUENCE</scope>
    <source>
        <strain evidence="1">Expedition CK06-06</strain>
    </source>
</reference>
<proteinExistence type="predicted"/>
<accession>X1GGB7</accession>
<gene>
    <name evidence="1" type="ORF">S03H2_16879</name>
</gene>
<protein>
    <submittedName>
        <fullName evidence="1">Uncharacterized protein</fullName>
    </submittedName>
</protein>
<dbReference type="EMBL" id="BARU01008660">
    <property type="protein sequence ID" value="GAH43865.1"/>
    <property type="molecule type" value="Genomic_DNA"/>
</dbReference>
<comment type="caution">
    <text evidence="1">The sequence shown here is derived from an EMBL/GenBank/DDBJ whole genome shotgun (WGS) entry which is preliminary data.</text>
</comment>
<dbReference type="AlphaFoldDB" id="X1GGB7"/>
<evidence type="ECO:0000313" key="1">
    <source>
        <dbReference type="EMBL" id="GAH43865.1"/>
    </source>
</evidence>
<organism evidence="1">
    <name type="scientific">marine sediment metagenome</name>
    <dbReference type="NCBI Taxonomy" id="412755"/>
    <lineage>
        <taxon>unclassified sequences</taxon>
        <taxon>metagenomes</taxon>
        <taxon>ecological metagenomes</taxon>
    </lineage>
</organism>